<gene>
    <name evidence="1" type="ORF">LCGC14_0611810</name>
</gene>
<comment type="caution">
    <text evidence="1">The sequence shown here is derived from an EMBL/GenBank/DDBJ whole genome shotgun (WGS) entry which is preliminary data.</text>
</comment>
<dbReference type="AlphaFoldDB" id="A0A0F9RRN2"/>
<organism evidence="1">
    <name type="scientific">marine sediment metagenome</name>
    <dbReference type="NCBI Taxonomy" id="412755"/>
    <lineage>
        <taxon>unclassified sequences</taxon>
        <taxon>metagenomes</taxon>
        <taxon>ecological metagenomes</taxon>
    </lineage>
</organism>
<dbReference type="EMBL" id="LAZR01001016">
    <property type="protein sequence ID" value="KKN52492.1"/>
    <property type="molecule type" value="Genomic_DNA"/>
</dbReference>
<protein>
    <submittedName>
        <fullName evidence="1">Uncharacterized protein</fullName>
    </submittedName>
</protein>
<proteinExistence type="predicted"/>
<sequence length="156" mass="16320">MSAIFRSARNNVWVIEQAVTVQAAAYATGELVGGKLTLAGPFIKYGGLIESVIITDLAKQSIGKDVVIFDADPSNTTFTENSALAIADADLVNVIGVAPVLDWFDFSDNSVGQALNLAIPFVLDVGDSLYAAIVERGAPTYASTSDLTIRVGILPG</sequence>
<name>A0A0F9RRN2_9ZZZZ</name>
<reference evidence="1" key="1">
    <citation type="journal article" date="2015" name="Nature">
        <title>Complex archaea that bridge the gap between prokaryotes and eukaryotes.</title>
        <authorList>
            <person name="Spang A."/>
            <person name="Saw J.H."/>
            <person name="Jorgensen S.L."/>
            <person name="Zaremba-Niedzwiedzka K."/>
            <person name="Martijn J."/>
            <person name="Lind A.E."/>
            <person name="van Eijk R."/>
            <person name="Schleper C."/>
            <person name="Guy L."/>
            <person name="Ettema T.J."/>
        </authorList>
    </citation>
    <scope>NUCLEOTIDE SEQUENCE</scope>
</reference>
<evidence type="ECO:0000313" key="1">
    <source>
        <dbReference type="EMBL" id="KKN52492.1"/>
    </source>
</evidence>
<accession>A0A0F9RRN2</accession>